<dbReference type="VEuPathDB" id="FungiDB:An01g05140"/>
<protein>
    <submittedName>
        <fullName evidence="1">Uncharacterized protein</fullName>
    </submittedName>
</protein>
<name>A0AAJ8DXT6_ASPNG</name>
<reference evidence="1" key="1">
    <citation type="submission" date="2025-02" db="EMBL/GenBank/DDBJ databases">
        <authorList>
            <consortium name="NCBI Genome Project"/>
        </authorList>
    </citation>
    <scope>NUCLEOTIDE SEQUENCE</scope>
</reference>
<gene>
    <name evidence="1" type="ORF">An01g05140</name>
</gene>
<dbReference type="RefSeq" id="XP_059599662.1">
    <property type="nucleotide sequence ID" value="XM_059747966.1"/>
</dbReference>
<sequence length="490" mass="53066">MVSPISTAESSSVRYGASGGDGRNWMIIIERSAVRMESGTLLNEMIIIISPRPSPLPPAWARCGVGGAPRNTTRINMRKPSLNQTQQRINNLCQHSNIGPDRLCYFAPPRPLRDPTIELKPGSSGREICVTLSAVAVVVVASADEADHGCAATAIVGIHAETNHAGRGFVFETHRSLTARAAHNVEIHGAGGRACRGSDPLCGAGRLRLNLHRGRAHLLLSAPVEGSKEKKMSFVVASEVERNFDIQSSAIWGTIVLGKHGNTTAIALYGSDSARAEELKRSDRRIELGWEVVTERYLYYQSPAPSEVLRAQGKGGGGPIVLGRKLLLLLHGMWMPVSELNLEDVNHERWRREGEDQSFILAVISVPGRLEVPGHAGSYQTASEAWFGCVNHPSSAHRRFSPSRWCFAPKAEGRVVMTDPGGWSRPGRSPGRLGTGFDLPFSSSLRNTRGLAVLVVQQMRARTAGNRRIGSSSLVTSTTSTVPFPLSFMP</sequence>
<proteinExistence type="predicted"/>
<accession>A0AAJ8DXT6</accession>
<dbReference type="KEGG" id="ang:An01g05140"/>
<dbReference type="AlphaFoldDB" id="A0AAJ8DXT6"/>
<evidence type="ECO:0000313" key="1">
    <source>
        <dbReference type="RefSeq" id="XP_059599662.1"/>
    </source>
</evidence>
<reference evidence="1" key="2">
    <citation type="submission" date="2025-08" db="UniProtKB">
        <authorList>
            <consortium name="RefSeq"/>
        </authorList>
    </citation>
    <scope>IDENTIFICATION</scope>
</reference>
<organism evidence="1">
    <name type="scientific">Aspergillus niger</name>
    <dbReference type="NCBI Taxonomy" id="5061"/>
    <lineage>
        <taxon>Eukaryota</taxon>
        <taxon>Fungi</taxon>
        <taxon>Dikarya</taxon>
        <taxon>Ascomycota</taxon>
        <taxon>Pezizomycotina</taxon>
        <taxon>Eurotiomycetes</taxon>
        <taxon>Eurotiomycetidae</taxon>
        <taxon>Eurotiales</taxon>
        <taxon>Aspergillaceae</taxon>
        <taxon>Aspergillus</taxon>
        <taxon>Aspergillus subgen. Circumdati</taxon>
    </lineage>
</organism>
<dbReference type="GeneID" id="84589946"/>